<feature type="compositionally biased region" description="Basic and acidic residues" evidence="12">
    <location>
        <begin position="27"/>
        <end position="36"/>
    </location>
</feature>
<feature type="region of interest" description="Disordered" evidence="12">
    <location>
        <begin position="27"/>
        <end position="46"/>
    </location>
</feature>
<sequence>AFSQPPALNNDRLEAFKQAIENSKSKRLTEFQERKSQSQKLSEQLKETAFSEDQKEAVRSSFNKQQDEYLRESRKNVTINDFEFLKVIGTGAFGIVRLCRMKETGSIFAMKQMSKKEMMYKNQVHHVRAEKEALSLAKDDWVIGLHYTFQDDSFLYMVMDYLPGGDLMTHLMRKDTFNEAETRFYIAELVEAIDYIHTNLHYIHRDIKPDNIVYDINGAPMFLMLM</sequence>
<comment type="catalytic activity">
    <reaction evidence="8">
        <text>L-threonyl-[protein] + ATP = O-phospho-L-threonyl-[protein] + ADP + H(+)</text>
        <dbReference type="Rhea" id="RHEA:46608"/>
        <dbReference type="Rhea" id="RHEA-COMP:11060"/>
        <dbReference type="Rhea" id="RHEA-COMP:11605"/>
        <dbReference type="ChEBI" id="CHEBI:15378"/>
        <dbReference type="ChEBI" id="CHEBI:30013"/>
        <dbReference type="ChEBI" id="CHEBI:30616"/>
        <dbReference type="ChEBI" id="CHEBI:61977"/>
        <dbReference type="ChEBI" id="CHEBI:456216"/>
        <dbReference type="EC" id="2.7.11.1"/>
    </reaction>
</comment>
<dbReference type="GO" id="GO:0005524">
    <property type="term" value="F:ATP binding"/>
    <property type="evidence" value="ECO:0007669"/>
    <property type="project" value="UniProtKB-UniRule"/>
</dbReference>
<evidence type="ECO:0000256" key="11">
    <source>
        <dbReference type="RuleBase" id="RU000304"/>
    </source>
</evidence>
<name>A0A813ECV3_POLGL</name>
<comment type="similarity">
    <text evidence="11">Belongs to the protein kinase superfamily.</text>
</comment>
<dbReference type="PANTHER" id="PTHR24356">
    <property type="entry name" value="SERINE/THREONINE-PROTEIN KINASE"/>
    <property type="match status" value="1"/>
</dbReference>
<evidence type="ECO:0000256" key="6">
    <source>
        <dbReference type="ARBA" id="ARBA00022777"/>
    </source>
</evidence>
<dbReference type="EMBL" id="CAJNNV010009032">
    <property type="protein sequence ID" value="CAE8596941.1"/>
    <property type="molecule type" value="Genomic_DNA"/>
</dbReference>
<dbReference type="SMART" id="SM00220">
    <property type="entry name" value="S_TKc"/>
    <property type="match status" value="1"/>
</dbReference>
<evidence type="ECO:0000256" key="3">
    <source>
        <dbReference type="ARBA" id="ARBA00022553"/>
    </source>
</evidence>
<evidence type="ECO:0000256" key="1">
    <source>
        <dbReference type="ARBA" id="ARBA00012513"/>
    </source>
</evidence>
<feature type="non-terminal residue" evidence="14">
    <location>
        <position position="226"/>
    </location>
</feature>
<keyword evidence="2 11" id="KW-0723">Serine/threonine-protein kinase</keyword>
<dbReference type="FunFam" id="3.30.200.20:FF:000192">
    <property type="entry name" value="Serine/threonine-protein kinase cot-1"/>
    <property type="match status" value="1"/>
</dbReference>
<keyword evidence="4" id="KW-0808">Transferase</keyword>
<dbReference type="InterPro" id="IPR008271">
    <property type="entry name" value="Ser/Thr_kinase_AS"/>
</dbReference>
<feature type="domain" description="Protein kinase" evidence="13">
    <location>
        <begin position="82"/>
        <end position="226"/>
    </location>
</feature>
<evidence type="ECO:0000256" key="7">
    <source>
        <dbReference type="ARBA" id="ARBA00022840"/>
    </source>
</evidence>
<gene>
    <name evidence="14" type="ORF">PGLA1383_LOCUS15398</name>
</gene>
<evidence type="ECO:0000256" key="12">
    <source>
        <dbReference type="SAM" id="MobiDB-lite"/>
    </source>
</evidence>
<dbReference type="PANTHER" id="PTHR24356:SF184">
    <property type="entry name" value="SERINE_THREONINE-PROTEIN KINASE TRICORNERED"/>
    <property type="match status" value="1"/>
</dbReference>
<organism evidence="14 15">
    <name type="scientific">Polarella glacialis</name>
    <name type="common">Dinoflagellate</name>
    <dbReference type="NCBI Taxonomy" id="89957"/>
    <lineage>
        <taxon>Eukaryota</taxon>
        <taxon>Sar</taxon>
        <taxon>Alveolata</taxon>
        <taxon>Dinophyceae</taxon>
        <taxon>Suessiales</taxon>
        <taxon>Suessiaceae</taxon>
        <taxon>Polarella</taxon>
    </lineage>
</organism>
<feature type="non-terminal residue" evidence="14">
    <location>
        <position position="1"/>
    </location>
</feature>
<dbReference type="InterPro" id="IPR050236">
    <property type="entry name" value="Ser_Thr_kinase_AGC"/>
</dbReference>
<dbReference type="InterPro" id="IPR011009">
    <property type="entry name" value="Kinase-like_dom_sf"/>
</dbReference>
<reference evidence="14" key="1">
    <citation type="submission" date="2021-02" db="EMBL/GenBank/DDBJ databases">
        <authorList>
            <person name="Dougan E. K."/>
            <person name="Rhodes N."/>
            <person name="Thang M."/>
            <person name="Chan C."/>
        </authorList>
    </citation>
    <scope>NUCLEOTIDE SEQUENCE</scope>
</reference>
<dbReference type="InterPro" id="IPR000719">
    <property type="entry name" value="Prot_kinase_dom"/>
</dbReference>
<evidence type="ECO:0000313" key="14">
    <source>
        <dbReference type="EMBL" id="CAE8596941.1"/>
    </source>
</evidence>
<keyword evidence="5 10" id="KW-0547">Nucleotide-binding</keyword>
<dbReference type="Gene3D" id="1.10.510.10">
    <property type="entry name" value="Transferase(Phosphotransferase) domain 1"/>
    <property type="match status" value="1"/>
</dbReference>
<dbReference type="Pfam" id="PF00069">
    <property type="entry name" value="Pkinase"/>
    <property type="match status" value="1"/>
</dbReference>
<proteinExistence type="inferred from homology"/>
<evidence type="ECO:0000256" key="5">
    <source>
        <dbReference type="ARBA" id="ARBA00022741"/>
    </source>
</evidence>
<keyword evidence="6" id="KW-0418">Kinase</keyword>
<keyword evidence="7 10" id="KW-0067">ATP-binding</keyword>
<dbReference type="EC" id="2.7.11.1" evidence="1"/>
<evidence type="ECO:0000256" key="10">
    <source>
        <dbReference type="PROSITE-ProRule" id="PRU10141"/>
    </source>
</evidence>
<dbReference type="Proteomes" id="UP000654075">
    <property type="component" value="Unassembled WGS sequence"/>
</dbReference>
<keyword evidence="3" id="KW-0597">Phosphoprotein</keyword>
<accession>A0A813ECV3</accession>
<dbReference type="GO" id="GO:0004674">
    <property type="term" value="F:protein serine/threonine kinase activity"/>
    <property type="evidence" value="ECO:0007669"/>
    <property type="project" value="UniProtKB-KW"/>
</dbReference>
<evidence type="ECO:0000256" key="4">
    <source>
        <dbReference type="ARBA" id="ARBA00022679"/>
    </source>
</evidence>
<evidence type="ECO:0000256" key="8">
    <source>
        <dbReference type="ARBA" id="ARBA00047899"/>
    </source>
</evidence>
<comment type="catalytic activity">
    <reaction evidence="9">
        <text>L-seryl-[protein] + ATP = O-phospho-L-seryl-[protein] + ADP + H(+)</text>
        <dbReference type="Rhea" id="RHEA:17989"/>
        <dbReference type="Rhea" id="RHEA-COMP:9863"/>
        <dbReference type="Rhea" id="RHEA-COMP:11604"/>
        <dbReference type="ChEBI" id="CHEBI:15378"/>
        <dbReference type="ChEBI" id="CHEBI:29999"/>
        <dbReference type="ChEBI" id="CHEBI:30616"/>
        <dbReference type="ChEBI" id="CHEBI:83421"/>
        <dbReference type="ChEBI" id="CHEBI:456216"/>
        <dbReference type="EC" id="2.7.11.1"/>
    </reaction>
</comment>
<dbReference type="Gene3D" id="3.30.200.20">
    <property type="entry name" value="Phosphorylase Kinase, domain 1"/>
    <property type="match status" value="1"/>
</dbReference>
<evidence type="ECO:0000313" key="15">
    <source>
        <dbReference type="Proteomes" id="UP000654075"/>
    </source>
</evidence>
<dbReference type="AlphaFoldDB" id="A0A813ECV3"/>
<evidence type="ECO:0000256" key="9">
    <source>
        <dbReference type="ARBA" id="ARBA00048679"/>
    </source>
</evidence>
<evidence type="ECO:0000259" key="13">
    <source>
        <dbReference type="PROSITE" id="PS50011"/>
    </source>
</evidence>
<dbReference type="PROSITE" id="PS00107">
    <property type="entry name" value="PROTEIN_KINASE_ATP"/>
    <property type="match status" value="1"/>
</dbReference>
<dbReference type="PROSITE" id="PS00108">
    <property type="entry name" value="PROTEIN_KINASE_ST"/>
    <property type="match status" value="1"/>
</dbReference>
<comment type="caution">
    <text evidence="14">The sequence shown here is derived from an EMBL/GenBank/DDBJ whole genome shotgun (WGS) entry which is preliminary data.</text>
</comment>
<dbReference type="PROSITE" id="PS50011">
    <property type="entry name" value="PROTEIN_KINASE_DOM"/>
    <property type="match status" value="1"/>
</dbReference>
<feature type="binding site" evidence="10">
    <location>
        <position position="111"/>
    </location>
    <ligand>
        <name>ATP</name>
        <dbReference type="ChEBI" id="CHEBI:30616"/>
    </ligand>
</feature>
<dbReference type="OrthoDB" id="63267at2759"/>
<keyword evidence="15" id="KW-1185">Reference proteome</keyword>
<protein>
    <recommendedName>
        <fullName evidence="1">non-specific serine/threonine protein kinase</fullName>
        <ecNumber evidence="1">2.7.11.1</ecNumber>
    </recommendedName>
</protein>
<evidence type="ECO:0000256" key="2">
    <source>
        <dbReference type="ARBA" id="ARBA00022527"/>
    </source>
</evidence>
<dbReference type="GO" id="GO:0035556">
    <property type="term" value="P:intracellular signal transduction"/>
    <property type="evidence" value="ECO:0007669"/>
    <property type="project" value="TreeGrafter"/>
</dbReference>
<dbReference type="SUPFAM" id="SSF56112">
    <property type="entry name" value="Protein kinase-like (PK-like)"/>
    <property type="match status" value="1"/>
</dbReference>
<dbReference type="OMA" id="NKTSAPM"/>
<dbReference type="InterPro" id="IPR017441">
    <property type="entry name" value="Protein_kinase_ATP_BS"/>
</dbReference>